<comment type="subcellular location">
    <subcellularLocation>
        <location evidence="12">Cell membrane</location>
        <topology evidence="12">Multi-pass membrane protein</topology>
    </subcellularLocation>
    <subcellularLocation>
        <location evidence="1">Membrane</location>
        <topology evidence="1">Multi-pass membrane protein</topology>
    </subcellularLocation>
</comment>
<organism evidence="14 15">
    <name type="scientific">Rickettsia parkeri str. Tate's Hell</name>
    <dbReference type="NCBI Taxonomy" id="1359189"/>
    <lineage>
        <taxon>Bacteria</taxon>
        <taxon>Pseudomonadati</taxon>
        <taxon>Pseudomonadota</taxon>
        <taxon>Alphaproteobacteria</taxon>
        <taxon>Rickettsiales</taxon>
        <taxon>Rickettsiaceae</taxon>
        <taxon>Rickettsieae</taxon>
        <taxon>Rickettsia</taxon>
        <taxon>spotted fever group</taxon>
    </lineage>
</organism>
<keyword evidence="9 12" id="KW-0446">Lipid-binding</keyword>
<evidence type="ECO:0000256" key="5">
    <source>
        <dbReference type="ARBA" id="ARBA00022692"/>
    </source>
</evidence>
<comment type="function">
    <text evidence="12">Key component of the F(0) channel; it plays a direct role in translocation across the membrane. A homomeric c-ring of between 10-14 subunits forms the central stalk rotor element with the F(1) delta and epsilon subunits.</text>
</comment>
<keyword evidence="7 12" id="KW-1133">Transmembrane helix</keyword>
<dbReference type="EMBL" id="LAOO01000001">
    <property type="protein sequence ID" value="KJW01244.1"/>
    <property type="molecule type" value="Genomic_DNA"/>
</dbReference>
<comment type="caution">
    <text evidence="14">The sequence shown here is derived from an EMBL/GenBank/DDBJ whole genome shotgun (WGS) entry which is preliminary data.</text>
</comment>
<dbReference type="InterPro" id="IPR002379">
    <property type="entry name" value="ATPase_proteolipid_c-like_dom"/>
</dbReference>
<keyword evidence="10 12" id="KW-0472">Membrane</keyword>
<keyword evidence="15" id="KW-1185">Reference proteome</keyword>
<evidence type="ECO:0000256" key="2">
    <source>
        <dbReference type="ARBA" id="ARBA00006704"/>
    </source>
</evidence>
<dbReference type="PROSITE" id="PS00605">
    <property type="entry name" value="ATPASE_C"/>
    <property type="match status" value="1"/>
</dbReference>
<dbReference type="Proteomes" id="UP000035491">
    <property type="component" value="Unassembled WGS sequence"/>
</dbReference>
<evidence type="ECO:0000256" key="1">
    <source>
        <dbReference type="ARBA" id="ARBA00004141"/>
    </source>
</evidence>
<dbReference type="InterPro" id="IPR035921">
    <property type="entry name" value="F/V-ATP_Csub_sf"/>
</dbReference>
<evidence type="ECO:0000256" key="7">
    <source>
        <dbReference type="ARBA" id="ARBA00022989"/>
    </source>
</evidence>
<name>A0ABR5DR67_RICPA</name>
<evidence type="ECO:0000256" key="9">
    <source>
        <dbReference type="ARBA" id="ARBA00023121"/>
    </source>
</evidence>
<evidence type="ECO:0000256" key="8">
    <source>
        <dbReference type="ARBA" id="ARBA00023065"/>
    </source>
</evidence>
<accession>A0ABR5DR67</accession>
<proteinExistence type="inferred from homology"/>
<feature type="domain" description="V-ATPase proteolipid subunit C-like" evidence="13">
    <location>
        <begin position="7"/>
        <end position="69"/>
    </location>
</feature>
<dbReference type="PRINTS" id="PR00124">
    <property type="entry name" value="ATPASEC"/>
</dbReference>
<comment type="similarity">
    <text evidence="2 12">Belongs to the ATPase C chain family.</text>
</comment>
<reference evidence="14 15" key="1">
    <citation type="submission" date="2015-02" db="EMBL/GenBank/DDBJ databases">
        <title>Genome Sequencing of Rickettsiales.</title>
        <authorList>
            <person name="Daugherty S.C."/>
            <person name="Su Q."/>
            <person name="Abolude K."/>
            <person name="Beier-Sexton M."/>
            <person name="Carlyon J.A."/>
            <person name="Carter R."/>
            <person name="Day N.P."/>
            <person name="Dumler S.J."/>
            <person name="Dyachenko V."/>
            <person name="Godinez A."/>
            <person name="Kurtti T.J."/>
            <person name="Lichay M."/>
            <person name="Mullins K.E."/>
            <person name="Ott S."/>
            <person name="Pappas-Brown V."/>
            <person name="Paris D.H."/>
            <person name="Patel P."/>
            <person name="Richards A.L."/>
            <person name="Sadzewicz L."/>
            <person name="Sears K."/>
            <person name="Seidman D."/>
            <person name="Sengamalay N."/>
            <person name="Stenos J."/>
            <person name="Tallon L.J."/>
            <person name="Vincent G."/>
            <person name="Fraser C.M."/>
            <person name="Munderloh U."/>
            <person name="Dunning-Hotopp J.C."/>
        </authorList>
    </citation>
    <scope>NUCLEOTIDE SEQUENCE [LARGE SCALE GENOMIC DNA]</scope>
    <source>
        <strain evidence="14 15">Tate's Hell</strain>
    </source>
</reference>
<keyword evidence="12" id="KW-1003">Cell membrane</keyword>
<keyword evidence="5 12" id="KW-0812">Transmembrane</keyword>
<comment type="function">
    <text evidence="12">F(1)F(0) ATP synthase produces ATP from ADP in the presence of a proton or sodium gradient. F-type ATPases consist of two structural domains, F(1) containing the extramembraneous catalytic core and F(0) containing the membrane proton channel, linked together by a central stalk and a peripheral stalk. During catalysis, ATP synthesis in the catalytic domain of F(1) is coupled via a rotary mechanism of the central stalk subunits to proton translocation.</text>
</comment>
<evidence type="ECO:0000313" key="15">
    <source>
        <dbReference type="Proteomes" id="UP000035491"/>
    </source>
</evidence>
<keyword evidence="11 12" id="KW-0066">ATP synthesis</keyword>
<feature type="transmembrane region" description="Helical" evidence="12">
    <location>
        <begin position="6"/>
        <end position="27"/>
    </location>
</feature>
<dbReference type="InterPro" id="IPR000454">
    <property type="entry name" value="ATP_synth_F0_csu"/>
</dbReference>
<keyword evidence="3 12" id="KW-0813">Transport</keyword>
<evidence type="ECO:0000256" key="3">
    <source>
        <dbReference type="ARBA" id="ARBA00022448"/>
    </source>
</evidence>
<evidence type="ECO:0000313" key="14">
    <source>
        <dbReference type="EMBL" id="KJW01244.1"/>
    </source>
</evidence>
<evidence type="ECO:0000256" key="10">
    <source>
        <dbReference type="ARBA" id="ARBA00023136"/>
    </source>
</evidence>
<protein>
    <recommendedName>
        <fullName evidence="12">ATP synthase subunit c</fullName>
    </recommendedName>
    <alternativeName>
        <fullName evidence="12">ATP synthase F(0) sector subunit c</fullName>
    </alternativeName>
    <alternativeName>
        <fullName evidence="12">F-type ATPase subunit c</fullName>
        <shortName evidence="12">F-ATPase subunit c</shortName>
    </alternativeName>
    <alternativeName>
        <fullName evidence="12">Lipid-binding protein</fullName>
    </alternativeName>
</protein>
<keyword evidence="4 12" id="KW-0138">CF(0)</keyword>
<feature type="site" description="Reversibly protonated during proton transport" evidence="12">
    <location>
        <position position="56"/>
    </location>
</feature>
<dbReference type="NCBIfam" id="NF005733">
    <property type="entry name" value="PRK07558.1"/>
    <property type="match status" value="1"/>
</dbReference>
<sequence length="72" mass="7488">MVSLKFIGTGLMAIGMYGAALSVSNIFSSLLSSIARNPSATENLQRMALIGAGLAEAMGLFSFVIAMLLIFS</sequence>
<dbReference type="HAMAP" id="MF_01396">
    <property type="entry name" value="ATP_synth_c_bact"/>
    <property type="match status" value="1"/>
</dbReference>
<dbReference type="Gene3D" id="1.20.20.10">
    <property type="entry name" value="F1F0 ATP synthase subunit C"/>
    <property type="match status" value="1"/>
</dbReference>
<gene>
    <name evidence="12" type="primary">atpE</name>
    <name evidence="14" type="ORF">RPATATE_0080</name>
</gene>
<keyword evidence="8 12" id="KW-0406">Ion transport</keyword>
<feature type="transmembrane region" description="Helical" evidence="12">
    <location>
        <begin position="48"/>
        <end position="71"/>
    </location>
</feature>
<dbReference type="InterPro" id="IPR020537">
    <property type="entry name" value="ATP_synth_F0_csu_DDCD_BS"/>
</dbReference>
<dbReference type="InterPro" id="IPR038662">
    <property type="entry name" value="ATP_synth_F0_csu_sf"/>
</dbReference>
<dbReference type="SUPFAM" id="SSF81333">
    <property type="entry name" value="F1F0 ATP synthase subunit C"/>
    <property type="match status" value="1"/>
</dbReference>
<evidence type="ECO:0000256" key="4">
    <source>
        <dbReference type="ARBA" id="ARBA00022547"/>
    </source>
</evidence>
<dbReference type="CDD" id="cd18182">
    <property type="entry name" value="ATP-synt_Fo_c_ATP5G3"/>
    <property type="match status" value="1"/>
</dbReference>
<evidence type="ECO:0000259" key="13">
    <source>
        <dbReference type="Pfam" id="PF00137"/>
    </source>
</evidence>
<dbReference type="Pfam" id="PF00137">
    <property type="entry name" value="ATP-synt_C"/>
    <property type="match status" value="1"/>
</dbReference>
<evidence type="ECO:0000256" key="11">
    <source>
        <dbReference type="ARBA" id="ARBA00023310"/>
    </source>
</evidence>
<dbReference type="PANTHER" id="PTHR10031">
    <property type="entry name" value="ATP SYNTHASE LIPID-BINDING PROTEIN, MITOCHONDRIAL"/>
    <property type="match status" value="1"/>
</dbReference>
<keyword evidence="6 12" id="KW-0375">Hydrogen ion transport</keyword>
<evidence type="ECO:0000256" key="6">
    <source>
        <dbReference type="ARBA" id="ARBA00022781"/>
    </source>
</evidence>
<evidence type="ECO:0000256" key="12">
    <source>
        <dbReference type="HAMAP-Rule" id="MF_01396"/>
    </source>
</evidence>
<dbReference type="PANTHER" id="PTHR10031:SF0">
    <property type="entry name" value="ATPASE PROTEIN 9"/>
    <property type="match status" value="1"/>
</dbReference>